<comment type="catalytic activity">
    <reaction evidence="9 10">
        <text>(R)-pantoate + NADP(+) = 2-dehydropantoate + NADPH + H(+)</text>
        <dbReference type="Rhea" id="RHEA:16233"/>
        <dbReference type="ChEBI" id="CHEBI:11561"/>
        <dbReference type="ChEBI" id="CHEBI:15378"/>
        <dbReference type="ChEBI" id="CHEBI:15980"/>
        <dbReference type="ChEBI" id="CHEBI:57783"/>
        <dbReference type="ChEBI" id="CHEBI:58349"/>
        <dbReference type="EC" id="1.1.1.169"/>
    </reaction>
</comment>
<dbReference type="InterPro" id="IPR013752">
    <property type="entry name" value="KPA_reductase"/>
</dbReference>
<gene>
    <name evidence="13" type="ORF">GCM10011396_15740</name>
</gene>
<dbReference type="InterPro" id="IPR003710">
    <property type="entry name" value="ApbA"/>
</dbReference>
<keyword evidence="5 10" id="KW-0566">Pantothenate biosynthesis</keyword>
<keyword evidence="6 10" id="KW-0521">NADP</keyword>
<evidence type="ECO:0000313" key="14">
    <source>
        <dbReference type="Proteomes" id="UP000637423"/>
    </source>
</evidence>
<organism evidence="13 14">
    <name type="scientific">Undibacterium terreum</name>
    <dbReference type="NCBI Taxonomy" id="1224302"/>
    <lineage>
        <taxon>Bacteria</taxon>
        <taxon>Pseudomonadati</taxon>
        <taxon>Pseudomonadota</taxon>
        <taxon>Betaproteobacteria</taxon>
        <taxon>Burkholderiales</taxon>
        <taxon>Oxalobacteraceae</taxon>
        <taxon>Undibacterium</taxon>
    </lineage>
</organism>
<evidence type="ECO:0000256" key="4">
    <source>
        <dbReference type="ARBA" id="ARBA00019465"/>
    </source>
</evidence>
<feature type="domain" description="Ketopantoate reductase C-terminal" evidence="12">
    <location>
        <begin position="160"/>
        <end position="286"/>
    </location>
</feature>
<dbReference type="PANTHER" id="PTHR21708:SF26">
    <property type="entry name" value="2-DEHYDROPANTOATE 2-REDUCTASE"/>
    <property type="match status" value="1"/>
</dbReference>
<evidence type="ECO:0000313" key="13">
    <source>
        <dbReference type="EMBL" id="GGC69583.1"/>
    </source>
</evidence>
<evidence type="ECO:0000256" key="8">
    <source>
        <dbReference type="ARBA" id="ARBA00032024"/>
    </source>
</evidence>
<keyword evidence="14" id="KW-1185">Reference proteome</keyword>
<dbReference type="Pfam" id="PF02558">
    <property type="entry name" value="ApbA"/>
    <property type="match status" value="1"/>
</dbReference>
<name>A0A916UEI3_9BURK</name>
<evidence type="ECO:0000256" key="7">
    <source>
        <dbReference type="ARBA" id="ARBA00023002"/>
    </source>
</evidence>
<dbReference type="AlphaFoldDB" id="A0A916UEI3"/>
<keyword evidence="7 10" id="KW-0560">Oxidoreductase</keyword>
<dbReference type="FunFam" id="1.10.1040.10:FF:000017">
    <property type="entry name" value="2-dehydropantoate 2-reductase"/>
    <property type="match status" value="1"/>
</dbReference>
<feature type="domain" description="Ketopantoate reductase N-terminal" evidence="11">
    <location>
        <begin position="3"/>
        <end position="134"/>
    </location>
</feature>
<dbReference type="InterPro" id="IPR051402">
    <property type="entry name" value="KPR-Related"/>
</dbReference>
<dbReference type="GO" id="GO:0005737">
    <property type="term" value="C:cytoplasm"/>
    <property type="evidence" value="ECO:0007669"/>
    <property type="project" value="TreeGrafter"/>
</dbReference>
<dbReference type="GO" id="GO:0015940">
    <property type="term" value="P:pantothenate biosynthetic process"/>
    <property type="evidence" value="ECO:0007669"/>
    <property type="project" value="UniProtKB-KW"/>
</dbReference>
<evidence type="ECO:0000259" key="11">
    <source>
        <dbReference type="Pfam" id="PF02558"/>
    </source>
</evidence>
<reference evidence="13" key="1">
    <citation type="journal article" date="2014" name="Int. J. Syst. Evol. Microbiol.">
        <title>Complete genome sequence of Corynebacterium casei LMG S-19264T (=DSM 44701T), isolated from a smear-ripened cheese.</title>
        <authorList>
            <consortium name="US DOE Joint Genome Institute (JGI-PGF)"/>
            <person name="Walter F."/>
            <person name="Albersmeier A."/>
            <person name="Kalinowski J."/>
            <person name="Ruckert C."/>
        </authorList>
    </citation>
    <scope>NUCLEOTIDE SEQUENCE</scope>
    <source>
        <strain evidence="13">CGMCC 1.10998</strain>
    </source>
</reference>
<comment type="similarity">
    <text evidence="2 10">Belongs to the ketopantoate reductase family.</text>
</comment>
<dbReference type="InterPro" id="IPR036291">
    <property type="entry name" value="NAD(P)-bd_dom_sf"/>
</dbReference>
<evidence type="ECO:0000256" key="5">
    <source>
        <dbReference type="ARBA" id="ARBA00022655"/>
    </source>
</evidence>
<evidence type="ECO:0000256" key="1">
    <source>
        <dbReference type="ARBA" id="ARBA00004994"/>
    </source>
</evidence>
<evidence type="ECO:0000256" key="10">
    <source>
        <dbReference type="RuleBase" id="RU362068"/>
    </source>
</evidence>
<dbReference type="GO" id="GO:0008677">
    <property type="term" value="F:2-dehydropantoate 2-reductase activity"/>
    <property type="evidence" value="ECO:0007669"/>
    <property type="project" value="UniProtKB-EC"/>
</dbReference>
<comment type="caution">
    <text evidence="13">The sequence shown here is derived from an EMBL/GenBank/DDBJ whole genome shotgun (WGS) entry which is preliminary data.</text>
</comment>
<dbReference type="NCBIfam" id="TIGR00745">
    <property type="entry name" value="apbA_panE"/>
    <property type="match status" value="1"/>
</dbReference>
<sequence>MLAAGRDITFLVRPKRAELLAQNGLVIKSPVGDLSLAAPPTVLSTQLKPDYDLIIVSCKAYDLDDAINSFAPAVGEKTMILPLLNGMRHLDALEDRFGKANVLGGQCAVSTTVNAQGAILHLAPSHSLTFGERDGTMSERIKQVLAAMSGAGFDPVASENILQSMWEKWVLLASLAGSTSLMRSAIGDIMEAPGGQQFVLDVLAECSSVAAAAGHAPGTGFFNQLRTLLTTAGSPLTASMFRDIENHARIEADQIIGNLIERGQQLGLKEPALPLLRLVYTHLKSYEARSKRTSS</sequence>
<evidence type="ECO:0000256" key="3">
    <source>
        <dbReference type="ARBA" id="ARBA00013014"/>
    </source>
</evidence>
<dbReference type="PANTHER" id="PTHR21708">
    <property type="entry name" value="PROBABLE 2-DEHYDROPANTOATE 2-REDUCTASE"/>
    <property type="match status" value="1"/>
</dbReference>
<dbReference type="Pfam" id="PF08546">
    <property type="entry name" value="ApbA_C"/>
    <property type="match status" value="1"/>
</dbReference>
<dbReference type="SUPFAM" id="SSF48179">
    <property type="entry name" value="6-phosphogluconate dehydrogenase C-terminal domain-like"/>
    <property type="match status" value="1"/>
</dbReference>
<dbReference type="Gene3D" id="1.10.1040.10">
    <property type="entry name" value="N-(1-d-carboxylethyl)-l-norvaline Dehydrogenase, domain 2"/>
    <property type="match status" value="1"/>
</dbReference>
<evidence type="ECO:0000256" key="9">
    <source>
        <dbReference type="ARBA" id="ARBA00048793"/>
    </source>
</evidence>
<proteinExistence type="inferred from homology"/>
<accession>A0A916UEI3</accession>
<reference evidence="13" key="2">
    <citation type="submission" date="2020-09" db="EMBL/GenBank/DDBJ databases">
        <authorList>
            <person name="Sun Q."/>
            <person name="Zhou Y."/>
        </authorList>
    </citation>
    <scope>NUCLEOTIDE SEQUENCE</scope>
    <source>
        <strain evidence="13">CGMCC 1.10998</strain>
    </source>
</reference>
<dbReference type="InterPro" id="IPR008927">
    <property type="entry name" value="6-PGluconate_DH-like_C_sf"/>
</dbReference>
<dbReference type="EMBL" id="BMED01000001">
    <property type="protein sequence ID" value="GGC69583.1"/>
    <property type="molecule type" value="Genomic_DNA"/>
</dbReference>
<dbReference type="Proteomes" id="UP000637423">
    <property type="component" value="Unassembled WGS sequence"/>
</dbReference>
<evidence type="ECO:0000256" key="2">
    <source>
        <dbReference type="ARBA" id="ARBA00007870"/>
    </source>
</evidence>
<dbReference type="EC" id="1.1.1.169" evidence="3 10"/>
<comment type="pathway">
    <text evidence="1 10">Cofactor biosynthesis; (R)-pantothenate biosynthesis; (R)-pantoate from 3-methyl-2-oxobutanoate: step 2/2.</text>
</comment>
<comment type="function">
    <text evidence="10">Catalyzes the NADPH-dependent reduction of ketopantoate into pantoic acid.</text>
</comment>
<protein>
    <recommendedName>
        <fullName evidence="4 10">2-dehydropantoate 2-reductase</fullName>
        <ecNumber evidence="3 10">1.1.1.169</ecNumber>
    </recommendedName>
    <alternativeName>
        <fullName evidence="8 10">Ketopantoate reductase</fullName>
    </alternativeName>
</protein>
<dbReference type="InterPro" id="IPR013332">
    <property type="entry name" value="KPR_N"/>
</dbReference>
<evidence type="ECO:0000256" key="6">
    <source>
        <dbReference type="ARBA" id="ARBA00022857"/>
    </source>
</evidence>
<dbReference type="Gene3D" id="3.40.50.720">
    <property type="entry name" value="NAD(P)-binding Rossmann-like Domain"/>
    <property type="match status" value="1"/>
</dbReference>
<evidence type="ECO:0000259" key="12">
    <source>
        <dbReference type="Pfam" id="PF08546"/>
    </source>
</evidence>
<dbReference type="InterPro" id="IPR013328">
    <property type="entry name" value="6PGD_dom2"/>
</dbReference>
<dbReference type="SUPFAM" id="SSF51735">
    <property type="entry name" value="NAD(P)-binding Rossmann-fold domains"/>
    <property type="match status" value="1"/>
</dbReference>